<accession>A0A2L2LHC0</accession>
<organism evidence="3 4">
    <name type="scientific">Agrobacterium tumefaciens</name>
    <dbReference type="NCBI Taxonomy" id="358"/>
    <lineage>
        <taxon>Bacteria</taxon>
        <taxon>Pseudomonadati</taxon>
        <taxon>Pseudomonadota</taxon>
        <taxon>Alphaproteobacteria</taxon>
        <taxon>Hyphomicrobiales</taxon>
        <taxon>Rhizobiaceae</taxon>
        <taxon>Rhizobium/Agrobacterium group</taxon>
        <taxon>Agrobacterium</taxon>
        <taxon>Agrobacterium tumefaciens complex</taxon>
    </lineage>
</organism>
<keyword evidence="2" id="KW-0472">Membrane</keyword>
<evidence type="ECO:0000313" key="4">
    <source>
        <dbReference type="Proteomes" id="UP000237717"/>
    </source>
</evidence>
<feature type="compositionally biased region" description="Polar residues" evidence="1">
    <location>
        <begin position="97"/>
        <end position="115"/>
    </location>
</feature>
<dbReference type="RefSeq" id="WP_233282683.1">
    <property type="nucleotide sequence ID" value="NZ_CP026925.1"/>
</dbReference>
<sequence>MALGNTRRTSIASTTPPERQVPPKVIFISALAHAIFVIAALLLPSAPEGAAPSEDSIAVEIIPQLETPKVSQPVFPQVAVPKAGKVEEAREFKEASAGQSGVNPSKPTDNPSQPVKPTRMLSEVILADRRSSQAKEALSQLAPAEQIEQLCNLEAMAQVAEFNKELKPDRVVAYAMADTKLERNSFLAEGAAVHSGKSWSRLRFKCDLMPDHKKVSAFEFIVGEPIPREQWADHNLPDEEESFD</sequence>
<feature type="transmembrane region" description="Helical" evidence="2">
    <location>
        <begin position="25"/>
        <end position="43"/>
    </location>
</feature>
<gene>
    <name evidence="3" type="ORF">At1D1609_36560</name>
</gene>
<dbReference type="Proteomes" id="UP000237717">
    <property type="component" value="Chromosome II"/>
</dbReference>
<evidence type="ECO:0008006" key="5">
    <source>
        <dbReference type="Google" id="ProtNLM"/>
    </source>
</evidence>
<keyword evidence="2" id="KW-1133">Transmembrane helix</keyword>
<proteinExistence type="predicted"/>
<name>A0A2L2LHC0_AGRTU</name>
<evidence type="ECO:0000256" key="1">
    <source>
        <dbReference type="SAM" id="MobiDB-lite"/>
    </source>
</evidence>
<reference evidence="3 4" key="1">
    <citation type="submission" date="2018-02" db="EMBL/GenBank/DDBJ databases">
        <title>Complete genome sequence of Agrobacterium tumefaciens 1D1609.</title>
        <authorList>
            <person name="Cho S.-T."/>
            <person name="Haryono M."/>
            <person name="Chang H.-H."/>
            <person name="Santos M.N."/>
            <person name="Lai E.-M."/>
            <person name="Kuo C.-H."/>
        </authorList>
    </citation>
    <scope>NUCLEOTIDE SEQUENCE [LARGE SCALE GENOMIC DNA]</scope>
    <source>
        <strain evidence="3 4">1D1609</strain>
    </source>
</reference>
<evidence type="ECO:0000313" key="3">
    <source>
        <dbReference type="EMBL" id="AVH43709.1"/>
    </source>
</evidence>
<feature type="region of interest" description="Disordered" evidence="1">
    <location>
        <begin position="89"/>
        <end position="117"/>
    </location>
</feature>
<dbReference type="InterPro" id="IPR009273">
    <property type="entry name" value="DUF930"/>
</dbReference>
<keyword evidence="2" id="KW-0812">Transmembrane</keyword>
<dbReference type="Pfam" id="PF06059">
    <property type="entry name" value="DUF930"/>
    <property type="match status" value="1"/>
</dbReference>
<evidence type="ECO:0000256" key="2">
    <source>
        <dbReference type="SAM" id="Phobius"/>
    </source>
</evidence>
<protein>
    <recommendedName>
        <fullName evidence="5">DUF930 domain-containing protein</fullName>
    </recommendedName>
</protein>
<dbReference type="EMBL" id="CP026925">
    <property type="protein sequence ID" value="AVH43709.1"/>
    <property type="molecule type" value="Genomic_DNA"/>
</dbReference>
<dbReference type="AlphaFoldDB" id="A0A2L2LHC0"/>